<evidence type="ECO:0000313" key="2">
    <source>
        <dbReference type="Proteomes" id="UP000602057"/>
    </source>
</evidence>
<dbReference type="NCBIfam" id="TIGR04131">
    <property type="entry name" value="Bac_Flav_CTERM"/>
    <property type="match status" value="1"/>
</dbReference>
<sequence>MLSVFVGHSQKGQGKFCVSAEPLCGSNKFSYPNTSGYNLAEQTPDYGCLTLQLNPSWFYLQIAQDGDIELMIEQSTTPGGIANLDVDFIVYGPFKDPVTPCANDLTGFNVVDCSYKLDNVEFANLTSTKAGEYYLMLITNFSRKSGFITVTQVSGAATTNCVLVKDPISINKKACQGDNITLNASAVNASYYKWFYKDSNNHFIEMSNSNSNNIEVSASNIYKAEVYNSNHVLVEKYEFNTMFYQVPQAPNNIIDYNVCDILDDNDGIAEIDLQVKDNEVLNGLAPNVFSVSYYKNQTDAYNHTNALPNNYINSMPSEVIYVRINNINMPECFSVSSFIINVIRLPKINLEPEYILCENTNGTEEIPSPPTIDTGLNSYDFSFTWVLNNKIIPFENKPKLIPLENGIYSVEITNIEGCSNTFYTEVTSHSPPIIKATVTSKAFSDNHSIEINTSTNDTDNEFSLDGGLWQKDTVFNNVSFGEHIIRARNIYGCGINETTVMVIDYPHYFTPNGDGVNDKWNIVGLHNQTQAKIQVFDRYGKLLKELKPYDNGWDGTFKGENLPDNDYWFVVEYTEPKNGQLKQYKSHFALKR</sequence>
<proteinExistence type="predicted"/>
<dbReference type="InterPro" id="IPR026341">
    <property type="entry name" value="T9SS_type_B"/>
</dbReference>
<dbReference type="EMBL" id="JACVXC010000003">
    <property type="protein sequence ID" value="MBD0835655.1"/>
    <property type="molecule type" value="Genomic_DNA"/>
</dbReference>
<dbReference type="Pfam" id="PF13585">
    <property type="entry name" value="CHU_C"/>
    <property type="match status" value="1"/>
</dbReference>
<gene>
    <name evidence="1" type="ORF">ICJ84_09415</name>
</gene>
<keyword evidence="2" id="KW-1185">Reference proteome</keyword>
<dbReference type="RefSeq" id="WP_188216146.1">
    <property type="nucleotide sequence ID" value="NZ_BAABGH010000011.1"/>
</dbReference>
<organism evidence="1 2">
    <name type="scientific">Aestuariibaculum suncheonense</name>
    <dbReference type="NCBI Taxonomy" id="1028745"/>
    <lineage>
        <taxon>Bacteria</taxon>
        <taxon>Pseudomonadati</taxon>
        <taxon>Bacteroidota</taxon>
        <taxon>Flavobacteriia</taxon>
        <taxon>Flavobacteriales</taxon>
        <taxon>Flavobacteriaceae</taxon>
    </lineage>
</organism>
<evidence type="ECO:0000313" key="1">
    <source>
        <dbReference type="EMBL" id="MBD0835655.1"/>
    </source>
</evidence>
<dbReference type="Proteomes" id="UP000602057">
    <property type="component" value="Unassembled WGS sequence"/>
</dbReference>
<reference evidence="1" key="2">
    <citation type="submission" date="2020-09" db="EMBL/GenBank/DDBJ databases">
        <authorList>
            <person name="Wu Z."/>
        </authorList>
    </citation>
    <scope>NUCLEOTIDE SEQUENCE</scope>
    <source>
        <strain evidence="1">SC17</strain>
    </source>
</reference>
<protein>
    <submittedName>
        <fullName evidence="1">T9SS type B sorting domain-containing protein</fullName>
    </submittedName>
</protein>
<reference evidence="1" key="1">
    <citation type="journal article" date="2013" name="Int. J. Syst. Evol. Microbiol.">
        <title>Aestuariibaculum suncheonense gen. nov., sp. nov., a marine bacterium of the family Flavobacteriaceae isolated from a tidal flat and emended descriptions of the genera Gaetbulibacter and Tamlana.</title>
        <authorList>
            <person name="Jeong S.H."/>
            <person name="Park M.S."/>
            <person name="Jin H.M."/>
            <person name="Lee K."/>
            <person name="Park W."/>
            <person name="Jeon C.O."/>
        </authorList>
    </citation>
    <scope>NUCLEOTIDE SEQUENCE</scope>
    <source>
        <strain evidence="1">SC17</strain>
    </source>
</reference>
<name>A0A8J6QEZ4_9FLAO</name>
<accession>A0A8J6QEZ4</accession>
<dbReference type="AlphaFoldDB" id="A0A8J6QEZ4"/>
<comment type="caution">
    <text evidence="1">The sequence shown here is derived from an EMBL/GenBank/DDBJ whole genome shotgun (WGS) entry which is preliminary data.</text>
</comment>